<protein>
    <submittedName>
        <fullName evidence="2">Uncharacterized protein</fullName>
    </submittedName>
</protein>
<keyword evidence="3" id="KW-1185">Reference proteome</keyword>
<reference evidence="2 3" key="1">
    <citation type="submission" date="2022-03" db="EMBL/GenBank/DDBJ databases">
        <authorList>
            <person name="Macdonald S."/>
            <person name="Ahmed S."/>
            <person name="Newling K."/>
        </authorList>
    </citation>
    <scope>NUCLEOTIDE SEQUENCE [LARGE SCALE GENOMIC DNA]</scope>
</reference>
<gene>
    <name evidence="2" type="ORF">ERUC_LOCUS3164</name>
</gene>
<sequence>MTLLTFDNGGGDRSGGYSGGGRSGGYSGRGRDEEERMAVAVVILVVAEEETMAVAVDTAELVKLPQPSGKKTTFDD</sequence>
<feature type="region of interest" description="Disordered" evidence="1">
    <location>
        <begin position="1"/>
        <end position="32"/>
    </location>
</feature>
<dbReference type="EMBL" id="CAKOAT010056489">
    <property type="protein sequence ID" value="CAH8302277.1"/>
    <property type="molecule type" value="Genomic_DNA"/>
</dbReference>
<dbReference type="AlphaFoldDB" id="A0ABC8IV26"/>
<name>A0ABC8IV26_ERUVS</name>
<evidence type="ECO:0000313" key="3">
    <source>
        <dbReference type="Proteomes" id="UP001642260"/>
    </source>
</evidence>
<accession>A0ABC8IV26</accession>
<evidence type="ECO:0000313" key="2">
    <source>
        <dbReference type="EMBL" id="CAH8302277.1"/>
    </source>
</evidence>
<evidence type="ECO:0000256" key="1">
    <source>
        <dbReference type="SAM" id="MobiDB-lite"/>
    </source>
</evidence>
<dbReference type="Proteomes" id="UP001642260">
    <property type="component" value="Unassembled WGS sequence"/>
</dbReference>
<organism evidence="2 3">
    <name type="scientific">Eruca vesicaria subsp. sativa</name>
    <name type="common">Garden rocket</name>
    <name type="synonym">Eruca sativa</name>
    <dbReference type="NCBI Taxonomy" id="29727"/>
    <lineage>
        <taxon>Eukaryota</taxon>
        <taxon>Viridiplantae</taxon>
        <taxon>Streptophyta</taxon>
        <taxon>Embryophyta</taxon>
        <taxon>Tracheophyta</taxon>
        <taxon>Spermatophyta</taxon>
        <taxon>Magnoliopsida</taxon>
        <taxon>eudicotyledons</taxon>
        <taxon>Gunneridae</taxon>
        <taxon>Pentapetalae</taxon>
        <taxon>rosids</taxon>
        <taxon>malvids</taxon>
        <taxon>Brassicales</taxon>
        <taxon>Brassicaceae</taxon>
        <taxon>Brassiceae</taxon>
        <taxon>Eruca</taxon>
    </lineage>
</organism>
<comment type="caution">
    <text evidence="2">The sequence shown here is derived from an EMBL/GenBank/DDBJ whole genome shotgun (WGS) entry which is preliminary data.</text>
</comment>
<feature type="compositionally biased region" description="Gly residues" evidence="1">
    <location>
        <begin position="8"/>
        <end position="28"/>
    </location>
</feature>
<proteinExistence type="predicted"/>